<dbReference type="EMBL" id="CP075371">
    <property type="protein sequence ID" value="QVT77920.1"/>
    <property type="molecule type" value="Genomic_DNA"/>
</dbReference>
<gene>
    <name evidence="2" type="ORF">ENKNEFLB_00289</name>
</gene>
<evidence type="ECO:0000259" key="1">
    <source>
        <dbReference type="Pfam" id="PF19834"/>
    </source>
</evidence>
<sequence length="151" mass="16714">MPRTPTPTPTLTTTPTPLDLLGRWSLERDVEDRYASARLSVTGTALLEQVGDGRVRWHEEGVLTRPGSAPAAVHRTLLVVPDADGSWQVTFDDGRPFHPWSPGVRVDHPCADDLYRGLVDVPDQVRWTVTWQVRGPAKDHTITTAYTRPAG</sequence>
<proteinExistence type="predicted"/>
<name>A0ABX8EDJ9_9ACTN</name>
<dbReference type="RefSeq" id="WP_214057578.1">
    <property type="nucleotide sequence ID" value="NZ_BAAAHS010000017.1"/>
</dbReference>
<dbReference type="Proteomes" id="UP000679307">
    <property type="component" value="Chromosome"/>
</dbReference>
<accession>A0ABX8EDJ9</accession>
<reference evidence="2 3" key="1">
    <citation type="submission" date="2021-05" db="EMBL/GenBank/DDBJ databases">
        <title>Complete genome of Nocardioides aquaticus KCTC 9944T isolated from meromictic and hypersaline Ekho Lake, Antarctica.</title>
        <authorList>
            <person name="Hwang K."/>
            <person name="Kim K.M."/>
            <person name="Choe H."/>
        </authorList>
    </citation>
    <scope>NUCLEOTIDE SEQUENCE [LARGE SCALE GENOMIC DNA]</scope>
    <source>
        <strain evidence="2 3">KCTC 9944</strain>
    </source>
</reference>
<dbReference type="Pfam" id="PF19834">
    <property type="entry name" value="DUF6314"/>
    <property type="match status" value="1"/>
</dbReference>
<dbReference type="InterPro" id="IPR045632">
    <property type="entry name" value="DUF6314"/>
</dbReference>
<protein>
    <recommendedName>
        <fullName evidence="1">DUF6314 domain-containing protein</fullName>
    </recommendedName>
</protein>
<evidence type="ECO:0000313" key="2">
    <source>
        <dbReference type="EMBL" id="QVT77920.1"/>
    </source>
</evidence>
<feature type="domain" description="DUF6314" evidence="1">
    <location>
        <begin position="20"/>
        <end position="148"/>
    </location>
</feature>
<evidence type="ECO:0000313" key="3">
    <source>
        <dbReference type="Proteomes" id="UP000679307"/>
    </source>
</evidence>
<keyword evidence="3" id="KW-1185">Reference proteome</keyword>
<organism evidence="2 3">
    <name type="scientific">Nocardioides aquaticus</name>
    <dbReference type="NCBI Taxonomy" id="160826"/>
    <lineage>
        <taxon>Bacteria</taxon>
        <taxon>Bacillati</taxon>
        <taxon>Actinomycetota</taxon>
        <taxon>Actinomycetes</taxon>
        <taxon>Propionibacteriales</taxon>
        <taxon>Nocardioidaceae</taxon>
        <taxon>Nocardioides</taxon>
    </lineage>
</organism>